<dbReference type="Pfam" id="PF20041">
    <property type="entry name" value="DUF6443"/>
    <property type="match status" value="1"/>
</dbReference>
<protein>
    <recommendedName>
        <fullName evidence="1">DUF6443 domain-containing protein</fullName>
    </recommendedName>
</protein>
<proteinExistence type="predicted"/>
<dbReference type="AlphaFoldDB" id="A0A4Y1WV49"/>
<reference evidence="3" key="1">
    <citation type="submission" date="2019-06" db="EMBL/GenBank/DDBJ databases">
        <title>Alistipes onderdonkii subsp. vulgaris subsp. nov., Alistipes dispar sp. nov. and Alistipes communis sp. nov., isolated from human faeces, and creation of Alistipes onderdonkii subsp. onderdonkii subsp. nov.</title>
        <authorList>
            <person name="Sakamoto M."/>
            <person name="Ikeyama N."/>
            <person name="Ogata Y."/>
            <person name="Suda W."/>
            <person name="Iino T."/>
            <person name="Hattori M."/>
            <person name="Ohkuma M."/>
        </authorList>
    </citation>
    <scope>NUCLEOTIDE SEQUENCE [LARGE SCALE GENOMIC DNA]</scope>
    <source>
        <strain evidence="3">5CBH24</strain>
    </source>
</reference>
<evidence type="ECO:0000313" key="2">
    <source>
        <dbReference type="EMBL" id="BBL04860.1"/>
    </source>
</evidence>
<dbReference type="Gene3D" id="2.180.10.10">
    <property type="entry name" value="RHS repeat-associated core"/>
    <property type="match status" value="1"/>
</dbReference>
<dbReference type="KEGG" id="acou:A5CBH24_21730"/>
<feature type="domain" description="DUF6443" evidence="1">
    <location>
        <begin position="22"/>
        <end position="145"/>
    </location>
</feature>
<dbReference type="EMBL" id="AP019735">
    <property type="protein sequence ID" value="BBL04860.1"/>
    <property type="molecule type" value="Genomic_DNA"/>
</dbReference>
<organism evidence="2 3">
    <name type="scientific">Alistipes communis</name>
    <dbReference type="NCBI Taxonomy" id="2585118"/>
    <lineage>
        <taxon>Bacteria</taxon>
        <taxon>Pseudomonadati</taxon>
        <taxon>Bacteroidota</taxon>
        <taxon>Bacteroidia</taxon>
        <taxon>Bacteroidales</taxon>
        <taxon>Rikenellaceae</taxon>
        <taxon>Alistipes</taxon>
    </lineage>
</organism>
<evidence type="ECO:0000313" key="3">
    <source>
        <dbReference type="Proteomes" id="UP000318946"/>
    </source>
</evidence>
<sequence length="487" mass="55396">MALSANNAIGVTNDTNYIVTYTYTAKNNASHVADVDYYNDTGHPDQNIQVGAAPDGRSIVTPFYYDAKMRESRKYLPYAASSSSGLYRSDAFSEQAQYYNSLYGEGAHSYMEHLYDNSPLNRKVGSYNAGTVFRTEDRKQTVTYDTNAENEVAYFTVTAQGLSFSGFHPPHTLFKTTETNEDGIAVAIYKDYMEQTILERTVGMSDSTTTYDTYYVYDDRGNLCYVLPPELSKTIEGRSPGTLPDTAIAELAYVYKYDGRKRCIEKRMPGTDPVYMIYDNNDRLVMSQDGNMRKQNQWVYTEYDRLDRPTRQSILASAEAVAPSTLQQDYDKSWENSYTPLNSGFTETAMLSVTVYDAYVYEDEMEIIPMNRVPVGTNIRGWTFRITRMDMQPESPVDVIYSMDINGKEWMVITHYDGDNVGVSCNSRIDATAESLGLLCDGGWSLPDDEYTFTIKDDQDYIVTKNDLPEGNDQEWGFERVVRIRPR</sequence>
<keyword evidence="3" id="KW-1185">Reference proteome</keyword>
<name>A0A4Y1WV49_9BACT</name>
<accession>A0A4Y1WV49</accession>
<dbReference type="InterPro" id="IPR045619">
    <property type="entry name" value="DUF6443"/>
</dbReference>
<gene>
    <name evidence="2" type="ORF">A5CBH24_21730</name>
</gene>
<dbReference type="Proteomes" id="UP000318946">
    <property type="component" value="Chromosome"/>
</dbReference>
<evidence type="ECO:0000259" key="1">
    <source>
        <dbReference type="Pfam" id="PF20041"/>
    </source>
</evidence>